<dbReference type="VEuPathDB" id="VectorBase:GPPI047105"/>
<name>A0A1B0C265_9MUSC</name>
<evidence type="ECO:0000313" key="3">
    <source>
        <dbReference type="Proteomes" id="UP000092460"/>
    </source>
</evidence>
<feature type="compositionally biased region" description="Polar residues" evidence="1">
    <location>
        <begin position="53"/>
        <end position="70"/>
    </location>
</feature>
<sequence>MDEKMQTCTLAEHKTPYCDKCIYATKNSSAMVFKVLHFGGTIQTFPIQPKAKPSSTFSSRLLQTSSGEAF</sequence>
<protein>
    <submittedName>
        <fullName evidence="2">Uncharacterized protein</fullName>
    </submittedName>
</protein>
<dbReference type="AlphaFoldDB" id="A0A1B0C265"/>
<evidence type="ECO:0000313" key="2">
    <source>
        <dbReference type="EnsemblMetazoa" id="GPPI047105-PA"/>
    </source>
</evidence>
<organism evidence="2 3">
    <name type="scientific">Glossina palpalis gambiensis</name>
    <dbReference type="NCBI Taxonomy" id="67801"/>
    <lineage>
        <taxon>Eukaryota</taxon>
        <taxon>Metazoa</taxon>
        <taxon>Ecdysozoa</taxon>
        <taxon>Arthropoda</taxon>
        <taxon>Hexapoda</taxon>
        <taxon>Insecta</taxon>
        <taxon>Pterygota</taxon>
        <taxon>Neoptera</taxon>
        <taxon>Endopterygota</taxon>
        <taxon>Diptera</taxon>
        <taxon>Brachycera</taxon>
        <taxon>Muscomorpha</taxon>
        <taxon>Hippoboscoidea</taxon>
        <taxon>Glossinidae</taxon>
        <taxon>Glossina</taxon>
    </lineage>
</organism>
<reference evidence="3" key="1">
    <citation type="submission" date="2015-01" db="EMBL/GenBank/DDBJ databases">
        <authorList>
            <person name="Aksoy S."/>
            <person name="Warren W."/>
            <person name="Wilson R.K."/>
        </authorList>
    </citation>
    <scope>NUCLEOTIDE SEQUENCE [LARGE SCALE GENOMIC DNA]</scope>
    <source>
        <strain evidence="3">IAEA</strain>
    </source>
</reference>
<dbReference type="EnsemblMetazoa" id="GPPI047105-RA">
    <property type="protein sequence ID" value="GPPI047105-PA"/>
    <property type="gene ID" value="GPPI047105"/>
</dbReference>
<dbReference type="EMBL" id="JXJN01024361">
    <property type="status" value="NOT_ANNOTATED_CDS"/>
    <property type="molecule type" value="Genomic_DNA"/>
</dbReference>
<evidence type="ECO:0000256" key="1">
    <source>
        <dbReference type="SAM" id="MobiDB-lite"/>
    </source>
</evidence>
<accession>A0A1B0C265</accession>
<proteinExistence type="predicted"/>
<feature type="region of interest" description="Disordered" evidence="1">
    <location>
        <begin position="49"/>
        <end position="70"/>
    </location>
</feature>
<keyword evidence="3" id="KW-1185">Reference proteome</keyword>
<dbReference type="Proteomes" id="UP000092460">
    <property type="component" value="Unassembled WGS sequence"/>
</dbReference>
<dbReference type="EMBL" id="JXJN01024359">
    <property type="status" value="NOT_ANNOTATED_CDS"/>
    <property type="molecule type" value="Genomic_DNA"/>
</dbReference>
<reference evidence="2" key="2">
    <citation type="submission" date="2020-05" db="UniProtKB">
        <authorList>
            <consortium name="EnsemblMetazoa"/>
        </authorList>
    </citation>
    <scope>IDENTIFICATION</scope>
    <source>
        <strain evidence="2">IAEA</strain>
    </source>
</reference>
<dbReference type="EMBL" id="JXJN01024360">
    <property type="status" value="NOT_ANNOTATED_CDS"/>
    <property type="molecule type" value="Genomic_DNA"/>
</dbReference>